<evidence type="ECO:0000313" key="3">
    <source>
        <dbReference type="EMBL" id="CED82877.1"/>
    </source>
</evidence>
<dbReference type="InterPro" id="IPR048958">
    <property type="entry name" value="Polysacc_lyase_14"/>
</dbReference>
<accession>A0A0F7SL94</accession>
<organism evidence="3">
    <name type="scientific">Phaffia rhodozyma</name>
    <name type="common">Yeast</name>
    <name type="synonym">Xanthophyllomyces dendrorhous</name>
    <dbReference type="NCBI Taxonomy" id="264483"/>
    <lineage>
        <taxon>Eukaryota</taxon>
        <taxon>Fungi</taxon>
        <taxon>Dikarya</taxon>
        <taxon>Basidiomycota</taxon>
        <taxon>Agaricomycotina</taxon>
        <taxon>Tremellomycetes</taxon>
        <taxon>Cystofilobasidiales</taxon>
        <taxon>Mrakiaceae</taxon>
        <taxon>Phaffia</taxon>
    </lineage>
</organism>
<feature type="chain" id="PRO_5002522017" description="Polysaccharide lyase 14 domain-containing protein" evidence="1">
    <location>
        <begin position="22"/>
        <end position="297"/>
    </location>
</feature>
<dbReference type="Gene3D" id="2.60.120.200">
    <property type="match status" value="1"/>
</dbReference>
<feature type="signal peptide" evidence="1">
    <location>
        <begin position="1"/>
        <end position="21"/>
    </location>
</feature>
<dbReference type="PANTHER" id="PTHR40124:SF1">
    <property type="entry name" value="DISAGGREGATASE RELATED REPEAT PROTEIN"/>
    <property type="match status" value="1"/>
</dbReference>
<name>A0A0F7SL94_PHARH</name>
<evidence type="ECO:0000259" key="2">
    <source>
        <dbReference type="Pfam" id="PF21294"/>
    </source>
</evidence>
<dbReference type="AlphaFoldDB" id="A0A0F7SL94"/>
<proteinExistence type="predicted"/>
<sequence>MLVQKSLLLLATLLSPLGALAAPVEVSDLDGRATSFNYLSGFRTTTSGSSSLSKVTLANALQASVGKAGGSITKRTPDGSQALAVTYKAGVAASASGMSYYTNWSDDIKNAKEIVLTYKVYFAPGFDWVLGGKMIGMYGGSSGFYTCSGGSQVGRDTCYTIRLMWRANGAMEVYTYLPMTDANKASCEASGSGAVCNNDAYGLSFGRGNGYWSTGRWQTVQQHYRLNDVGQNNGFIKLIVDDQEVISAYNLEIRENSAAGFKGTFVSTFFGGHESEWAPSTEQHAFYKGFSVGVVGY</sequence>
<protein>
    <recommendedName>
        <fullName evidence="2">Polysaccharide lyase 14 domain-containing protein</fullName>
    </recommendedName>
</protein>
<dbReference type="Pfam" id="PF21294">
    <property type="entry name" value="Polysacc_lyase_14"/>
    <property type="match status" value="1"/>
</dbReference>
<keyword evidence="1" id="KW-0732">Signal</keyword>
<dbReference type="EMBL" id="LN483142">
    <property type="protein sequence ID" value="CED82877.1"/>
    <property type="molecule type" value="Genomic_DNA"/>
</dbReference>
<feature type="domain" description="Polysaccharide lyase 14" evidence="2">
    <location>
        <begin position="78"/>
        <end position="290"/>
    </location>
</feature>
<reference evidence="3" key="1">
    <citation type="submission" date="2014-08" db="EMBL/GenBank/DDBJ databases">
        <authorList>
            <person name="Sharma Rahul"/>
            <person name="Thines Marco"/>
        </authorList>
    </citation>
    <scope>NUCLEOTIDE SEQUENCE</scope>
</reference>
<dbReference type="PANTHER" id="PTHR40124">
    <property type="match status" value="1"/>
</dbReference>
<evidence type="ECO:0000256" key="1">
    <source>
        <dbReference type="SAM" id="SignalP"/>
    </source>
</evidence>